<dbReference type="RefSeq" id="WP_048851658.1">
    <property type="nucleotide sequence ID" value="NZ_BANI01000121.1"/>
</dbReference>
<evidence type="ECO:0000256" key="1">
    <source>
        <dbReference type="SAM" id="SignalP"/>
    </source>
</evidence>
<organism evidence="2 3">
    <name type="scientific">Komagataeibacter europaeus NBRC 3261</name>
    <dbReference type="NCBI Taxonomy" id="1234669"/>
    <lineage>
        <taxon>Bacteria</taxon>
        <taxon>Pseudomonadati</taxon>
        <taxon>Pseudomonadota</taxon>
        <taxon>Alphaproteobacteria</taxon>
        <taxon>Acetobacterales</taxon>
        <taxon>Acetobacteraceae</taxon>
        <taxon>Komagataeibacter</taxon>
    </lineage>
</organism>
<reference evidence="2 3" key="1">
    <citation type="submission" date="2012-11" db="EMBL/GenBank/DDBJ databases">
        <title>Whole genome sequence of Gluconacetobacter europaeus NBRC3261.</title>
        <authorList>
            <person name="Azuma Y."/>
            <person name="Higashiura N."/>
            <person name="Hirakawa H."/>
            <person name="Matsushita K."/>
        </authorList>
    </citation>
    <scope>NUCLEOTIDE SEQUENCE [LARGE SCALE GENOMIC DNA]</scope>
    <source>
        <strain evidence="2 3">NBRC 3261</strain>
    </source>
</reference>
<name>A0A0D6Q0E9_KOMEU</name>
<comment type="caution">
    <text evidence="2">The sequence shown here is derived from an EMBL/GenBank/DDBJ whole genome shotgun (WGS) entry which is preliminary data.</text>
</comment>
<accession>A0A0D6Q0E9</accession>
<evidence type="ECO:0000313" key="2">
    <source>
        <dbReference type="EMBL" id="GAN97052.1"/>
    </source>
</evidence>
<dbReference type="EMBL" id="BANI01000121">
    <property type="protein sequence ID" value="GAN97052.1"/>
    <property type="molecule type" value="Genomic_DNA"/>
</dbReference>
<dbReference type="PROSITE" id="PS51257">
    <property type="entry name" value="PROKAR_LIPOPROTEIN"/>
    <property type="match status" value="1"/>
</dbReference>
<feature type="chain" id="PRO_5002310269" evidence="1">
    <location>
        <begin position="24"/>
        <end position="256"/>
    </location>
</feature>
<dbReference type="AlphaFoldDB" id="A0A0D6Q0E9"/>
<gene>
    <name evidence="2" type="ORF">Geu3261_0138_010</name>
</gene>
<feature type="signal peptide" evidence="1">
    <location>
        <begin position="1"/>
        <end position="23"/>
    </location>
</feature>
<evidence type="ECO:0000313" key="3">
    <source>
        <dbReference type="Proteomes" id="UP000032675"/>
    </source>
</evidence>
<protein>
    <submittedName>
        <fullName evidence="2">Uncharacterized protein</fullName>
    </submittedName>
</protein>
<sequence length="256" mass="28347">MRKYFPIALVSIVCGFWQTAAWAGSCYDLQHQEPSELTGTLDYVIFPGPPNYEDVQKGDTPEPSYILKLHDPICIADDVDGFADPNNIFQDVQLTAQQPVFDQFRRFLHQIVTVKTTNPMAAETGHYHEPLLVTVTSIAPAQAKPMDLTDEYGTAATTIRAFYDALGDGQGANASAMIVPEKRTRPAFAPENMTRFYGGLADPIRLIDIVQENTNTFIVNYHYATKSSVCNGRAAITTTMRDGRNYIQGIRALNGC</sequence>
<dbReference type="Proteomes" id="UP000032675">
    <property type="component" value="Unassembled WGS sequence"/>
</dbReference>
<keyword evidence="1" id="KW-0732">Signal</keyword>
<proteinExistence type="predicted"/>